<dbReference type="InterPro" id="IPR013968">
    <property type="entry name" value="PKS_KR"/>
</dbReference>
<dbReference type="InterPro" id="IPR045851">
    <property type="entry name" value="AMP-bd_C_sf"/>
</dbReference>
<gene>
    <name evidence="14" type="ORF">Q4Q40_23900</name>
</gene>
<dbReference type="InterPro" id="IPR054514">
    <property type="entry name" value="RhiE-like_linker"/>
</dbReference>
<dbReference type="PROSITE" id="PS00455">
    <property type="entry name" value="AMP_BINDING"/>
    <property type="match status" value="1"/>
</dbReference>
<dbReference type="InterPro" id="IPR042104">
    <property type="entry name" value="PKS_dehydratase_sf"/>
</dbReference>
<dbReference type="Pfam" id="PF00550">
    <property type="entry name" value="PP-binding"/>
    <property type="match status" value="2"/>
</dbReference>
<evidence type="ECO:0000256" key="9">
    <source>
        <dbReference type="PROSITE-ProRule" id="PRU01363"/>
    </source>
</evidence>
<keyword evidence="7" id="KW-0808">Transferase</keyword>
<dbReference type="Pfam" id="PF13193">
    <property type="entry name" value="AMP-binding_C"/>
    <property type="match status" value="1"/>
</dbReference>
<dbReference type="InterPro" id="IPR032821">
    <property type="entry name" value="PKS_assoc"/>
</dbReference>
<evidence type="ECO:0000256" key="4">
    <source>
        <dbReference type="ARBA" id="ARBA00022450"/>
    </source>
</evidence>
<organism evidence="14 15">
    <name type="scientific">Flavivirga jejuensis</name>
    <dbReference type="NCBI Taxonomy" id="870487"/>
    <lineage>
        <taxon>Bacteria</taxon>
        <taxon>Pseudomonadati</taxon>
        <taxon>Bacteroidota</taxon>
        <taxon>Flavobacteriia</taxon>
        <taxon>Flavobacteriales</taxon>
        <taxon>Flavobacteriaceae</taxon>
        <taxon>Flavivirga</taxon>
    </lineage>
</organism>
<dbReference type="SUPFAM" id="SSF51735">
    <property type="entry name" value="NAD(P)-binding Rossmann-fold domains"/>
    <property type="match status" value="1"/>
</dbReference>
<dbReference type="InterPro" id="IPR000873">
    <property type="entry name" value="AMP-dep_synth/lig_dom"/>
</dbReference>
<dbReference type="InterPro" id="IPR018201">
    <property type="entry name" value="Ketoacyl_synth_AS"/>
</dbReference>
<dbReference type="SUPFAM" id="SSF47336">
    <property type="entry name" value="ACP-like"/>
    <property type="match status" value="3"/>
</dbReference>
<dbReference type="InterPro" id="IPR025110">
    <property type="entry name" value="AMP-bd_C"/>
</dbReference>
<dbReference type="InterPro" id="IPR049552">
    <property type="entry name" value="PKS_DH_N"/>
</dbReference>
<protein>
    <submittedName>
        <fullName evidence="14">Amino acid adenylation domain-containing protein</fullName>
    </submittedName>
</protein>
<comment type="caution">
    <text evidence="9">Lacks conserved residue(s) required for the propagation of feature annotation.</text>
</comment>
<dbReference type="Pfam" id="PF00668">
    <property type="entry name" value="Condensation"/>
    <property type="match status" value="1"/>
</dbReference>
<dbReference type="InterPro" id="IPR036736">
    <property type="entry name" value="ACP-like_sf"/>
</dbReference>
<evidence type="ECO:0000313" key="15">
    <source>
        <dbReference type="Proteomes" id="UP001176806"/>
    </source>
</evidence>
<dbReference type="Pfam" id="PF02801">
    <property type="entry name" value="Ketoacyl-synt_C"/>
    <property type="match status" value="2"/>
</dbReference>
<dbReference type="Gene3D" id="3.40.50.980">
    <property type="match status" value="2"/>
</dbReference>
<dbReference type="RefSeq" id="WP_303304577.1">
    <property type="nucleotide sequence ID" value="NZ_JAUOEL010000017.1"/>
</dbReference>
<evidence type="ECO:0000256" key="1">
    <source>
        <dbReference type="ARBA" id="ARBA00001957"/>
    </source>
</evidence>
<dbReference type="Gene3D" id="3.30.559.10">
    <property type="entry name" value="Chloramphenicol acetyltransferase-like domain"/>
    <property type="match status" value="1"/>
</dbReference>
<name>A0ABT8WVP5_9FLAO</name>
<dbReference type="InterPro" id="IPR036291">
    <property type="entry name" value="NAD(P)-bd_dom_sf"/>
</dbReference>
<dbReference type="Pfam" id="PF22621">
    <property type="entry name" value="CurL-like_PKS_C"/>
    <property type="match status" value="1"/>
</dbReference>
<comment type="cofactor">
    <cofactor evidence="1">
        <name>pantetheine 4'-phosphate</name>
        <dbReference type="ChEBI" id="CHEBI:47942"/>
    </cofactor>
</comment>
<dbReference type="CDD" id="cd00833">
    <property type="entry name" value="PKS"/>
    <property type="match status" value="2"/>
</dbReference>
<dbReference type="InterPro" id="IPR020806">
    <property type="entry name" value="PKS_PP-bd"/>
</dbReference>
<dbReference type="Pfam" id="PF00109">
    <property type="entry name" value="ketoacyl-synt"/>
    <property type="match status" value="2"/>
</dbReference>
<dbReference type="Pfam" id="PF16197">
    <property type="entry name" value="KAsynt_C_assoc"/>
    <property type="match status" value="1"/>
</dbReference>
<evidence type="ECO:0000259" key="11">
    <source>
        <dbReference type="PROSITE" id="PS50075"/>
    </source>
</evidence>
<evidence type="ECO:0000256" key="6">
    <source>
        <dbReference type="ARBA" id="ARBA00022553"/>
    </source>
</evidence>
<keyword evidence="5" id="KW-0963">Cytoplasm</keyword>
<keyword evidence="6" id="KW-0597">Phosphoprotein</keyword>
<dbReference type="InterPro" id="IPR020841">
    <property type="entry name" value="PKS_Beta-ketoAc_synthase_dom"/>
</dbReference>
<dbReference type="CDD" id="cd08953">
    <property type="entry name" value="KR_2_SDR_x"/>
    <property type="match status" value="1"/>
</dbReference>
<feature type="domain" description="PKS/mFAS DH" evidence="13">
    <location>
        <begin position="3059"/>
        <end position="3341"/>
    </location>
</feature>
<dbReference type="Pfam" id="PF21089">
    <property type="entry name" value="PKS_DH_N"/>
    <property type="match status" value="1"/>
</dbReference>
<dbReference type="SUPFAM" id="SSF56801">
    <property type="entry name" value="Acetyl-CoA synthetase-like"/>
    <property type="match status" value="1"/>
</dbReference>
<dbReference type="PROSITE" id="PS50075">
    <property type="entry name" value="CARRIER"/>
    <property type="match status" value="2"/>
</dbReference>
<feature type="region of interest" description="C-terminal hotdog fold" evidence="9">
    <location>
        <begin position="3200"/>
        <end position="3341"/>
    </location>
</feature>
<dbReference type="SMART" id="SM00823">
    <property type="entry name" value="PKS_PP"/>
    <property type="match status" value="2"/>
</dbReference>
<dbReference type="SUPFAM" id="SSF53901">
    <property type="entry name" value="Thiolase-like"/>
    <property type="match status" value="2"/>
</dbReference>
<dbReference type="Gene3D" id="3.30.70.3290">
    <property type="match status" value="1"/>
</dbReference>
<dbReference type="SUPFAM" id="SSF52777">
    <property type="entry name" value="CoA-dependent acyltransferases"/>
    <property type="match status" value="2"/>
</dbReference>
<dbReference type="InterPro" id="IPR050091">
    <property type="entry name" value="PKS_NRPS_Biosynth_Enz"/>
</dbReference>
<dbReference type="Gene3D" id="3.30.300.30">
    <property type="match status" value="1"/>
</dbReference>
<dbReference type="InterPro" id="IPR020845">
    <property type="entry name" value="AMP-binding_CS"/>
</dbReference>
<reference evidence="14" key="1">
    <citation type="submission" date="2023-07" db="EMBL/GenBank/DDBJ databases">
        <title>Two novel species in the genus Flavivirga.</title>
        <authorList>
            <person name="Kwon K."/>
        </authorList>
    </citation>
    <scope>NUCLEOTIDE SEQUENCE</scope>
    <source>
        <strain evidence="14">KACC 14158</strain>
    </source>
</reference>
<evidence type="ECO:0000256" key="10">
    <source>
        <dbReference type="SAM" id="MobiDB-lite"/>
    </source>
</evidence>
<dbReference type="Gene3D" id="1.10.1240.100">
    <property type="match status" value="1"/>
</dbReference>
<feature type="region of interest" description="Disordered" evidence="10">
    <location>
        <begin position="1089"/>
        <end position="1108"/>
    </location>
</feature>
<feature type="domain" description="Carrier" evidence="11">
    <location>
        <begin position="1002"/>
        <end position="1077"/>
    </location>
</feature>
<dbReference type="Pfam" id="PF22336">
    <property type="entry name" value="RhiE-like_linker"/>
    <property type="match status" value="1"/>
</dbReference>
<dbReference type="SMART" id="SM00825">
    <property type="entry name" value="PKS_KS"/>
    <property type="match status" value="2"/>
</dbReference>
<feature type="region of interest" description="N-terminal hotdog fold" evidence="9">
    <location>
        <begin position="3059"/>
        <end position="3186"/>
    </location>
</feature>
<dbReference type="Gene3D" id="3.30.559.30">
    <property type="entry name" value="Nonribosomal peptide synthetase, condensation domain"/>
    <property type="match status" value="1"/>
</dbReference>
<feature type="domain" description="Ketosynthase family 3 (KS3)" evidence="12">
    <location>
        <begin position="1119"/>
        <end position="1548"/>
    </location>
</feature>
<dbReference type="SMART" id="SM00822">
    <property type="entry name" value="PKS_KR"/>
    <property type="match status" value="1"/>
</dbReference>
<dbReference type="InterPro" id="IPR016039">
    <property type="entry name" value="Thiolase-like"/>
</dbReference>
<evidence type="ECO:0000256" key="3">
    <source>
        <dbReference type="ARBA" id="ARBA00004792"/>
    </source>
</evidence>
<dbReference type="NCBIfam" id="TIGR01733">
    <property type="entry name" value="AA-adenyl-dom"/>
    <property type="match status" value="1"/>
</dbReference>
<dbReference type="Gene3D" id="2.30.38.10">
    <property type="entry name" value="Luciferase, Domain 3"/>
    <property type="match status" value="1"/>
</dbReference>
<comment type="pathway">
    <text evidence="3">Antibiotic biosynthesis.</text>
</comment>
<evidence type="ECO:0000259" key="13">
    <source>
        <dbReference type="PROSITE" id="PS52019"/>
    </source>
</evidence>
<dbReference type="PROSITE" id="PS52019">
    <property type="entry name" value="PKS_MFAS_DH"/>
    <property type="match status" value="1"/>
</dbReference>
<proteinExistence type="predicted"/>
<evidence type="ECO:0000256" key="7">
    <source>
        <dbReference type="ARBA" id="ARBA00022679"/>
    </source>
</evidence>
<dbReference type="InterPro" id="IPR010071">
    <property type="entry name" value="AA_adenyl_dom"/>
</dbReference>
<sequence length="3341" mass="380153">MTPKELLLDYKKGKLSTEQFKKEFFGKYEKEANWNPLSEAQKGIWAHQKTYPNSSVYNIPIAFRLYQKVNILLFKKACTFLLEQYPWINNTFSQNNVEPSQIMRHELSLDFNYEEISYKKKKDLIEDLRNRSRRPFNLTKDSLMRVDFLSESRKKQYVLITIHHIVFDGSSIQPFIEILLETYAKLIIGEKPILSPLKSTYNDFVKWEKKILSNKEIIHKYKSYWLNHLLPTSPIWKIPFPTSILDSNHKNHSHKQLSFLVNQKNQIRQFCQNHGLNLSNLFLCVFKILLYKYTGQQDFSIGMPVTIRPDDHFENIPGLFINMLMIRGEKIEKQSFIEFAKDLQRTTAEGLDNSFFPYSKLRKALYQSQGSDQSDLFNVAYAYQNFSQNGGLRSIEDRFKDSFPISFIEEVRQENIYAIELEVLEANEAFKLNFKYKQELFTNHTISRMTIHYKKLLKEILENPQLKLFEYNILSEKEKEKVLYDWNSTLSLDSNEECVHEVFENFVDQTPERPVIIYSHKEISYQELDEQANLLSNYLKKFNIGKEKLVGVYLERSPETIISFLAILKAGAAYLPLDYLYPKERIALILDDSDASFIITHSTLEKNLPNHNARLILIDKDKKKIQSQRKSRPSIKVSQSDLAYVIYTSGSTGTPKGVMLEHKGIPNLARAQVDAFKIDRDSCILPIASFSFDASIWEIIMVLCSGAKMVLDDSKEMIAGEKLYKLIEENAISHLTLPPSLLATLPKRKLPSLITLIVAGEACTENLIREWADGRVFLNAYGPTEYTVCASISEPLNKNQRPDIGRPIRNTRLYVLDNNMHPVPVGIPGELYIAGIGLARGYLNKKELTNKLFVKDPFVLQKNEKMYKTGDLVRFNKNGKLEFLGRIDNQVKVRGVRLELGEIENCLDSHQLIKTNAVVLQESSGNKQLIAYYVLKHSKKPIDSLSFQIELKDYLRKILPKYMIPHLFIRLDGLPLNPNGKIDKKKLENDLLLSKKREKSIKPLSQLEEKVFDLWKETLKIKEVGLQEGFFEVGGDSISAVIVADKISHWTGANFSVTDLFKYNNIKNISQYLSTLKVSSEFLPAKKKQIERSEKTDNSIEKKQSSRKATLDDQPEYYKDSIAIIGISCQVPGAKDKSQFWENLCKGQESIKFHSAEELSDFGLDDSFLLHPDLIPVSSTISDKKSFDADFFSISPKEAELMDPQLRHLLMHSWSAIEDAGYNVENIPNTGVFMSASNNMYQALSSENLLDECKIVKNSDEYVSILQSQGGTIPTMISYKLGLKGPSFFIHSNCSSSLAGLYAAFQCLQNGEAEYTLVGGSTLFSSSLVGYLHQPGLNFSSDGHLKAFDAAADGMVPGEGVAVIMMKKTENAIKDGDNIYGIIRGVGINNDGADKAGFYAPSVNGQIDVIQKVLNKTNINPDSICYVESHGTGTKLGDPIEVAALTDVYTRYTTTKQYCGIGSVKPNIGHLDTAAGLAGCIKLVLSLHYKKIPPSINFKKPNPDIKLKESPFYVVDKIKNLEDNQLPKRMALSGFGLGGTNVHAIFENYIPKNLEKTEKDEKENKNSTYVIPLSAKNKERLKIYAKEILKTISLSQCLDKNIYDHRQMMDKLVSTVSEIKSIDRDTITQEQYISELDIDTYQFTKLIHRLANEWGIELEPSNINQSMTLKEFVLYASSIYEECSVKKTACKEINLQQLAYTLQLGRKVMENRVLFLVKDISDLSEKLEKFITGKQLIEKCFQGASKNASSYKRFKSIDEDTQRRIKKWGAKGKVKKLAHLWAQGFPIDWNILYKSKKPLRLSLPTYPFENSQYWLENSSSSSYKLNDSISEIKNEINIMTFEEVWAENPNTSINYQDLDKIVCFFHEHYPKDDFSSNWKEQTGGKVIYVSLGNRYLESDSENYCINYSDKHSYEKLFRRIKKHHGSINGIIYGWGLGKTMGYEADQTAILLVLQGITNSNLSIKKVLLLAQLSGEINDTYKNSWTGFEKSAGFVIKKHSTSILFEHENLNTIDQIKHIAAELLSEESNVLYKNNTRYITKLIPVSITKGQSVLRKGGNYIITGGMGGLGFIFADYLSKHYQSNLILIGRSNLDKTKRKKIKHLKKAGGNAIYIQCDICDKERLSFELDQARIHFGKINGLIHSAGIPSADNVIEKNVEQFNKEARPKVLGTIVLDNLLENEPLDFMCFFSSSSAILGDFGACSYSLANRFEMSYAAYRNKLVKSGKRKGKTSVINWPAWRNGGMGKNMQEQINRYLQASGQLFLETNTGIKIFEQILSSDKEQILVMNGDKSRINRMLGIENQENMFGEQEDNLIKKLKKKTTLKKRNIKEDVEEDLKILTQTILKIPTKKINMEENLVDFGYDSISMTKLASELSKHYKTKITPSIFFSYSSLKKVRDYLLNQHKELIDAFYQTIDITPFSIESEKKKQLNLIQPLKDAQSEDTPVESIAIIGMSGKFPKSENIAEMWDKLLKGENAVEKISCTTSNWRLKSKQEIPINEDIEMLSCGCIPGISEFDPLFFEISPLEAEGMDPRQRLLLQESWKALEDAGYGPEQIKVEKIGVFVGVEQGDYQLLKNEEPLITSNHDGILASRLAYFLNLNGPVLAINTACSSSLVAIHQACLSLKNKECSTAIAAGVNLIFTTKSYKGMKDSGMLSPTGKCAAFDQKADGIVPGEAVAAIVLKPLSNALKDNDPIYATIKGSGINYDGKTNGITAPGGTAQVNLLTEIYNKHKINPEEIEYIVTHGTGTKLGDPVEVNALNDVFKKYTTKKNLCALTSSKTNFGHTLAASGIVNLITLVQSMRHEIIPSSLHYEQENEFINWESSPFYVNKVNKPWKKKESKPLLGAISSFGMSGTNAHMVIESFKRPLIENPVKALENLMIVLSAKTRNSLEVKIKDLINEFEAVPYNTEEMVDVCYTLQTGRHHFAYRFATLVSSRKQAIKLLKLELSGEKHPVLYRNKVKQGFKEKIKEKKKLDKLLQEISNCINNTKRYSQIVDSIAKFYCDGYDVLWNRLYDLKIPNRISLPTYPFSKETYWVSNQATNTHDMPHNKKSLIHPLLHKKTIGITNAHFTSFFKRNEFPEYTKSLNGSEHLIGTVYLEMIREAIHQISKADIQHNSNNKKITNISWGKPIVWKQSNIQIHLALFDQENGIMGFEFYNNQDEDNPQPNIYCQGYVQYINSRSQPILNLDNLQIDCDQSVLSFNKKQQTLELTYKKSVSNYHIYSGINRVLIKISEEDVAHNGFKDIILCPSLLDTICQVFAALLNKNTHKTEIAFSKIYPCTLKELEVFSEETSPTWVFINYRELNLPNKVQSLDIDFCNDQGIVLYRMKKFTVRLI</sequence>
<feature type="domain" description="Ketosynthase family 3 (KS3)" evidence="12">
    <location>
        <begin position="2447"/>
        <end position="2866"/>
    </location>
</feature>
<dbReference type="InterPro" id="IPR057326">
    <property type="entry name" value="KR_dom"/>
</dbReference>
<dbReference type="InterPro" id="IPR006162">
    <property type="entry name" value="Ppantetheine_attach_site"/>
</dbReference>
<dbReference type="InterPro" id="IPR023213">
    <property type="entry name" value="CAT-like_dom_sf"/>
</dbReference>
<feature type="compositionally biased region" description="Basic and acidic residues" evidence="10">
    <location>
        <begin position="1089"/>
        <end position="1104"/>
    </location>
</feature>
<accession>A0ABT8WVP5</accession>
<dbReference type="Pfam" id="PF08659">
    <property type="entry name" value="KR"/>
    <property type="match status" value="1"/>
</dbReference>
<evidence type="ECO:0000256" key="2">
    <source>
        <dbReference type="ARBA" id="ARBA00004496"/>
    </source>
</evidence>
<dbReference type="Gene3D" id="3.10.129.110">
    <property type="entry name" value="Polyketide synthase dehydratase"/>
    <property type="match status" value="1"/>
</dbReference>
<dbReference type="PROSITE" id="PS52004">
    <property type="entry name" value="KS3_2"/>
    <property type="match status" value="2"/>
</dbReference>
<keyword evidence="15" id="KW-1185">Reference proteome</keyword>
<dbReference type="Gene3D" id="3.40.50.720">
    <property type="entry name" value="NAD(P)-binding Rossmann-like Domain"/>
    <property type="match status" value="1"/>
</dbReference>
<dbReference type="Gene3D" id="1.10.1200.10">
    <property type="entry name" value="ACP-like"/>
    <property type="match status" value="2"/>
</dbReference>
<dbReference type="PROSITE" id="PS00012">
    <property type="entry name" value="PHOSPHOPANTETHEINE"/>
    <property type="match status" value="1"/>
</dbReference>
<comment type="caution">
    <text evidence="14">The sequence shown here is derived from an EMBL/GenBank/DDBJ whole genome shotgun (WGS) entry which is preliminary data.</text>
</comment>
<dbReference type="InterPro" id="IPR014030">
    <property type="entry name" value="Ketoacyl_synth_N"/>
</dbReference>
<feature type="domain" description="Carrier" evidence="11">
    <location>
        <begin position="2331"/>
        <end position="2405"/>
    </location>
</feature>
<dbReference type="PANTHER" id="PTHR43775:SF37">
    <property type="entry name" value="SI:DKEY-61P9.11"/>
    <property type="match status" value="1"/>
</dbReference>
<dbReference type="InterPro" id="IPR014031">
    <property type="entry name" value="Ketoacyl_synth_C"/>
</dbReference>
<dbReference type="Proteomes" id="UP001176806">
    <property type="component" value="Unassembled WGS sequence"/>
</dbReference>
<keyword evidence="8" id="KW-0677">Repeat</keyword>
<dbReference type="InterPro" id="IPR001242">
    <property type="entry name" value="Condensation_dom"/>
</dbReference>
<dbReference type="Gene3D" id="3.40.47.10">
    <property type="match status" value="2"/>
</dbReference>
<dbReference type="PANTHER" id="PTHR43775">
    <property type="entry name" value="FATTY ACID SYNTHASE"/>
    <property type="match status" value="1"/>
</dbReference>
<evidence type="ECO:0000313" key="14">
    <source>
        <dbReference type="EMBL" id="MDO5977248.1"/>
    </source>
</evidence>
<dbReference type="EMBL" id="JAUOEL010000017">
    <property type="protein sequence ID" value="MDO5977248.1"/>
    <property type="molecule type" value="Genomic_DNA"/>
</dbReference>
<dbReference type="InterPro" id="IPR009081">
    <property type="entry name" value="PP-bd_ACP"/>
</dbReference>
<keyword evidence="4" id="KW-0596">Phosphopantetheine</keyword>
<evidence type="ECO:0000259" key="12">
    <source>
        <dbReference type="PROSITE" id="PS52004"/>
    </source>
</evidence>
<comment type="subcellular location">
    <subcellularLocation>
        <location evidence="2">Cytoplasm</location>
    </subcellularLocation>
</comment>
<evidence type="ECO:0000256" key="8">
    <source>
        <dbReference type="ARBA" id="ARBA00022737"/>
    </source>
</evidence>
<dbReference type="Pfam" id="PF00501">
    <property type="entry name" value="AMP-binding"/>
    <property type="match status" value="1"/>
</dbReference>
<dbReference type="PROSITE" id="PS00606">
    <property type="entry name" value="KS3_1"/>
    <property type="match status" value="1"/>
</dbReference>
<dbReference type="InterPro" id="IPR049900">
    <property type="entry name" value="PKS_mFAS_DH"/>
</dbReference>
<evidence type="ECO:0000256" key="5">
    <source>
        <dbReference type="ARBA" id="ARBA00022490"/>
    </source>
</evidence>